<comment type="caution">
    <text evidence="1">The sequence shown here is derived from an EMBL/GenBank/DDBJ whole genome shotgun (WGS) entry which is preliminary data.</text>
</comment>
<dbReference type="Proteomes" id="UP000693946">
    <property type="component" value="Linkage Group LG16"/>
</dbReference>
<gene>
    <name evidence="1" type="ORF">JOB18_035930</name>
</gene>
<accession>A0AAV6S3F4</accession>
<keyword evidence="2" id="KW-1185">Reference proteome</keyword>
<dbReference type="EMBL" id="JAGKHQ010000008">
    <property type="protein sequence ID" value="KAG7510917.1"/>
    <property type="molecule type" value="Genomic_DNA"/>
</dbReference>
<proteinExistence type="predicted"/>
<evidence type="ECO:0000313" key="2">
    <source>
        <dbReference type="Proteomes" id="UP000693946"/>
    </source>
</evidence>
<reference evidence="1 2" key="1">
    <citation type="journal article" date="2021" name="Sci. Rep.">
        <title>Chromosome anchoring in Senegalese sole (Solea senegalensis) reveals sex-associated markers and genome rearrangements in flatfish.</title>
        <authorList>
            <person name="Guerrero-Cozar I."/>
            <person name="Gomez-Garrido J."/>
            <person name="Berbel C."/>
            <person name="Martinez-Blanch J.F."/>
            <person name="Alioto T."/>
            <person name="Claros M.G."/>
            <person name="Gagnaire P.A."/>
            <person name="Manchado M."/>
        </authorList>
    </citation>
    <scope>NUCLEOTIDE SEQUENCE [LARGE SCALE GENOMIC DNA]</scope>
    <source>
        <strain evidence="1">Sse05_10M</strain>
    </source>
</reference>
<sequence length="66" mass="7336">MLVEWGAGRRATPWCSSVDINTGRKTWASLANRNIRTCVYQIGFVLVSDVKPVENHYNSPCLIAGL</sequence>
<name>A0AAV6S3F4_SOLSE</name>
<evidence type="ECO:0000313" key="1">
    <source>
        <dbReference type="EMBL" id="KAG7510917.1"/>
    </source>
</evidence>
<dbReference type="AlphaFoldDB" id="A0AAV6S3F4"/>
<protein>
    <submittedName>
        <fullName evidence="1">Uncharacterized protein</fullName>
    </submittedName>
</protein>
<organism evidence="1 2">
    <name type="scientific">Solea senegalensis</name>
    <name type="common">Senegalese sole</name>
    <dbReference type="NCBI Taxonomy" id="28829"/>
    <lineage>
        <taxon>Eukaryota</taxon>
        <taxon>Metazoa</taxon>
        <taxon>Chordata</taxon>
        <taxon>Craniata</taxon>
        <taxon>Vertebrata</taxon>
        <taxon>Euteleostomi</taxon>
        <taxon>Actinopterygii</taxon>
        <taxon>Neopterygii</taxon>
        <taxon>Teleostei</taxon>
        <taxon>Neoteleostei</taxon>
        <taxon>Acanthomorphata</taxon>
        <taxon>Carangaria</taxon>
        <taxon>Pleuronectiformes</taxon>
        <taxon>Pleuronectoidei</taxon>
        <taxon>Soleidae</taxon>
        <taxon>Solea</taxon>
    </lineage>
</organism>